<organism evidence="1 2">
    <name type="scientific">Modicella reniformis</name>
    <dbReference type="NCBI Taxonomy" id="1440133"/>
    <lineage>
        <taxon>Eukaryota</taxon>
        <taxon>Fungi</taxon>
        <taxon>Fungi incertae sedis</taxon>
        <taxon>Mucoromycota</taxon>
        <taxon>Mortierellomycotina</taxon>
        <taxon>Mortierellomycetes</taxon>
        <taxon>Mortierellales</taxon>
        <taxon>Mortierellaceae</taxon>
        <taxon>Modicella</taxon>
    </lineage>
</organism>
<reference evidence="1" key="1">
    <citation type="journal article" date="2020" name="Fungal Divers.">
        <title>Resolving the Mortierellaceae phylogeny through synthesis of multi-gene phylogenetics and phylogenomics.</title>
        <authorList>
            <person name="Vandepol N."/>
            <person name="Liber J."/>
            <person name="Desiro A."/>
            <person name="Na H."/>
            <person name="Kennedy M."/>
            <person name="Barry K."/>
            <person name="Grigoriev I.V."/>
            <person name="Miller A.N."/>
            <person name="O'Donnell K."/>
            <person name="Stajich J.E."/>
            <person name="Bonito G."/>
        </authorList>
    </citation>
    <scope>NUCLEOTIDE SEQUENCE</scope>
    <source>
        <strain evidence="1">MES-2147</strain>
    </source>
</reference>
<dbReference type="AlphaFoldDB" id="A0A9P6IJP6"/>
<keyword evidence="2" id="KW-1185">Reference proteome</keyword>
<evidence type="ECO:0000313" key="2">
    <source>
        <dbReference type="Proteomes" id="UP000749646"/>
    </source>
</evidence>
<feature type="non-terminal residue" evidence="1">
    <location>
        <position position="1"/>
    </location>
</feature>
<protein>
    <submittedName>
        <fullName evidence="1">Uncharacterized protein</fullName>
    </submittedName>
</protein>
<dbReference type="EMBL" id="JAAAHW010010365">
    <property type="protein sequence ID" value="KAF9926951.1"/>
    <property type="molecule type" value="Genomic_DNA"/>
</dbReference>
<comment type="caution">
    <text evidence="1">The sequence shown here is derived from an EMBL/GenBank/DDBJ whole genome shotgun (WGS) entry which is preliminary data.</text>
</comment>
<accession>A0A9P6IJP6</accession>
<gene>
    <name evidence="1" type="ORF">BGZ65_007014</name>
</gene>
<feature type="non-terminal residue" evidence="1">
    <location>
        <position position="81"/>
    </location>
</feature>
<sequence>PDALEMVIKAMNYFDLKKFRIDGGSSFSMNQFKILVDSIISQTSPCGEICTSLSLVRTRVKTMSGFYNSKGYASYARSLQR</sequence>
<proteinExistence type="predicted"/>
<evidence type="ECO:0000313" key="1">
    <source>
        <dbReference type="EMBL" id="KAF9926951.1"/>
    </source>
</evidence>
<dbReference type="Proteomes" id="UP000749646">
    <property type="component" value="Unassembled WGS sequence"/>
</dbReference>
<name>A0A9P6IJP6_9FUNG</name>